<evidence type="ECO:0000313" key="4">
    <source>
        <dbReference type="Proteomes" id="UP001501757"/>
    </source>
</evidence>
<dbReference type="EMBL" id="BAAAEI010000023">
    <property type="protein sequence ID" value="GAA0369757.1"/>
    <property type="molecule type" value="Genomic_DNA"/>
</dbReference>
<dbReference type="SUPFAM" id="SSF88713">
    <property type="entry name" value="Glycoside hydrolase/deacetylase"/>
    <property type="match status" value="1"/>
</dbReference>
<dbReference type="Pfam" id="PF01522">
    <property type="entry name" value="Polysacc_deac_1"/>
    <property type="match status" value="1"/>
</dbReference>
<dbReference type="PANTHER" id="PTHR34216">
    <property type="match status" value="1"/>
</dbReference>
<evidence type="ECO:0000259" key="2">
    <source>
        <dbReference type="Pfam" id="PF01522"/>
    </source>
</evidence>
<dbReference type="PANTHER" id="PTHR34216:SF7">
    <property type="entry name" value="POLY-BETA-1,6-N-ACETYL-D-GLUCOSAMINE N-DEACETYLASE"/>
    <property type="match status" value="1"/>
</dbReference>
<name>A0ABP3HGV0_9ALTE</name>
<comment type="caution">
    <text evidence="3">The sequence shown here is derived from an EMBL/GenBank/DDBJ whole genome shotgun (WGS) entry which is preliminary data.</text>
</comment>
<dbReference type="Gene3D" id="3.20.20.370">
    <property type="entry name" value="Glycoside hydrolase/deacetylase"/>
    <property type="match status" value="1"/>
</dbReference>
<proteinExistence type="predicted"/>
<sequence length="326" mass="38146">MCYHGFELDDECQYVPGLFIRQEVFEQRLTYLKDKGFNVITLDQLWKSYEKGEIAKNCVVITIDDGFYSVYAVARPILTKLQMPSTLYLTTYYYNKSSPVFTLAVRYLFWKSKRDQVALSELDIPLVSDINPETPGDRQRHFIELICTHGQQLACNQKRLELLSQLGRLLQVDFEDINHRRLLNLIDERELEACRQAGIDIQLHTHRHRFPTEESGARYEIEKNKQCLSTILDYDMTHFCYPSGEWQHAHWASLQSLNIRTATTCKSGLVDIDTPRYAWNRILDSARVSQLEFEAEIMGFNELLRRGIGNLRRLVTDGHQEKNFHT</sequence>
<keyword evidence="1" id="KW-0732">Signal</keyword>
<dbReference type="InterPro" id="IPR002509">
    <property type="entry name" value="NODB_dom"/>
</dbReference>
<feature type="domain" description="NodB homology" evidence="2">
    <location>
        <begin position="189"/>
        <end position="261"/>
    </location>
</feature>
<evidence type="ECO:0000313" key="3">
    <source>
        <dbReference type="EMBL" id="GAA0369757.1"/>
    </source>
</evidence>
<dbReference type="InterPro" id="IPR051398">
    <property type="entry name" value="Polysacch_Deacetylase"/>
</dbReference>
<dbReference type="InterPro" id="IPR011330">
    <property type="entry name" value="Glyco_hydro/deAcase_b/a-brl"/>
</dbReference>
<keyword evidence="4" id="KW-1185">Reference proteome</keyword>
<protein>
    <recommendedName>
        <fullName evidence="2">NodB homology domain-containing protein</fullName>
    </recommendedName>
</protein>
<dbReference type="Proteomes" id="UP001501757">
    <property type="component" value="Unassembled WGS sequence"/>
</dbReference>
<accession>A0ABP3HGV0</accession>
<dbReference type="CDD" id="cd10918">
    <property type="entry name" value="CE4_NodB_like_5s_6s"/>
    <property type="match status" value="1"/>
</dbReference>
<reference evidence="4" key="1">
    <citation type="journal article" date="2019" name="Int. J. Syst. Evol. Microbiol.">
        <title>The Global Catalogue of Microorganisms (GCM) 10K type strain sequencing project: providing services to taxonomists for standard genome sequencing and annotation.</title>
        <authorList>
            <consortium name="The Broad Institute Genomics Platform"/>
            <consortium name="The Broad Institute Genome Sequencing Center for Infectious Disease"/>
            <person name="Wu L."/>
            <person name="Ma J."/>
        </authorList>
    </citation>
    <scope>NUCLEOTIDE SEQUENCE [LARGE SCALE GENOMIC DNA]</scope>
    <source>
        <strain evidence="4">JCM 13378</strain>
    </source>
</reference>
<organism evidence="3 4">
    <name type="scientific">Bowmanella denitrificans</name>
    <dbReference type="NCBI Taxonomy" id="366582"/>
    <lineage>
        <taxon>Bacteria</taxon>
        <taxon>Pseudomonadati</taxon>
        <taxon>Pseudomonadota</taxon>
        <taxon>Gammaproteobacteria</taxon>
        <taxon>Alteromonadales</taxon>
        <taxon>Alteromonadaceae</taxon>
        <taxon>Bowmanella</taxon>
    </lineage>
</organism>
<gene>
    <name evidence="3" type="ORF">GCM10009092_37550</name>
</gene>
<evidence type="ECO:0000256" key="1">
    <source>
        <dbReference type="ARBA" id="ARBA00022729"/>
    </source>
</evidence>